<feature type="region of interest" description="Disordered" evidence="1">
    <location>
        <begin position="1"/>
        <end position="22"/>
    </location>
</feature>
<protein>
    <submittedName>
        <fullName evidence="2">SFRICE_008273</fullName>
    </submittedName>
</protein>
<name>A0A2H1WHW6_SPOFR</name>
<accession>A0A2H1WHW6</accession>
<dbReference type="EMBL" id="ODYU01008771">
    <property type="protein sequence ID" value="SOQ52659.1"/>
    <property type="molecule type" value="Genomic_DNA"/>
</dbReference>
<gene>
    <name evidence="2" type="ORF">SFRICE_008273</name>
</gene>
<evidence type="ECO:0000256" key="1">
    <source>
        <dbReference type="SAM" id="MobiDB-lite"/>
    </source>
</evidence>
<feature type="region of interest" description="Disordered" evidence="1">
    <location>
        <begin position="63"/>
        <end position="83"/>
    </location>
</feature>
<proteinExistence type="predicted"/>
<organism evidence="2">
    <name type="scientific">Spodoptera frugiperda</name>
    <name type="common">Fall armyworm</name>
    <dbReference type="NCBI Taxonomy" id="7108"/>
    <lineage>
        <taxon>Eukaryota</taxon>
        <taxon>Metazoa</taxon>
        <taxon>Ecdysozoa</taxon>
        <taxon>Arthropoda</taxon>
        <taxon>Hexapoda</taxon>
        <taxon>Insecta</taxon>
        <taxon>Pterygota</taxon>
        <taxon>Neoptera</taxon>
        <taxon>Endopterygota</taxon>
        <taxon>Lepidoptera</taxon>
        <taxon>Glossata</taxon>
        <taxon>Ditrysia</taxon>
        <taxon>Noctuoidea</taxon>
        <taxon>Noctuidae</taxon>
        <taxon>Amphipyrinae</taxon>
        <taxon>Spodoptera</taxon>
    </lineage>
</organism>
<sequence>MELDMGNAEPAMLGGEAARQTDQRNLEVQEYRRSYFSIVVAAILARARREADDTDDITAAAARCHISDQPAGAPGPNPPNPFS</sequence>
<evidence type="ECO:0000313" key="2">
    <source>
        <dbReference type="EMBL" id="SOQ52659.1"/>
    </source>
</evidence>
<feature type="compositionally biased region" description="Pro residues" evidence="1">
    <location>
        <begin position="73"/>
        <end position="83"/>
    </location>
</feature>
<reference evidence="2" key="1">
    <citation type="submission" date="2016-07" db="EMBL/GenBank/DDBJ databases">
        <authorList>
            <person name="Bretaudeau A."/>
        </authorList>
    </citation>
    <scope>NUCLEOTIDE SEQUENCE</scope>
    <source>
        <strain evidence="2">Rice</strain>
        <tissue evidence="2">Whole body</tissue>
    </source>
</reference>
<dbReference type="AlphaFoldDB" id="A0A2H1WHW6"/>